<dbReference type="Proteomes" id="UP000515156">
    <property type="component" value="Chromosome 1"/>
</dbReference>
<keyword evidence="2" id="KW-0539">Nucleus</keyword>
<dbReference type="GO" id="GO:0006357">
    <property type="term" value="P:regulation of transcription by RNA polymerase II"/>
    <property type="evidence" value="ECO:0007669"/>
    <property type="project" value="TreeGrafter"/>
</dbReference>
<dbReference type="GO" id="GO:0005634">
    <property type="term" value="C:nucleus"/>
    <property type="evidence" value="ECO:0007669"/>
    <property type="project" value="UniProtKB-SubCell"/>
</dbReference>
<dbReference type="CTD" id="92140"/>
<feature type="compositionally biased region" description="Basic and acidic residues" evidence="3">
    <location>
        <begin position="94"/>
        <end position="110"/>
    </location>
</feature>
<name>A0A6P7WWW5_9AMPH</name>
<dbReference type="OrthoDB" id="8918651at2759"/>
<dbReference type="AlphaFoldDB" id="A0A6P7WWW5"/>
<organism evidence="5 6">
    <name type="scientific">Microcaecilia unicolor</name>
    <dbReference type="NCBI Taxonomy" id="1415580"/>
    <lineage>
        <taxon>Eukaryota</taxon>
        <taxon>Metazoa</taxon>
        <taxon>Chordata</taxon>
        <taxon>Craniata</taxon>
        <taxon>Vertebrata</taxon>
        <taxon>Euteleostomi</taxon>
        <taxon>Amphibia</taxon>
        <taxon>Gymnophiona</taxon>
        <taxon>Siphonopidae</taxon>
        <taxon>Microcaecilia</taxon>
    </lineage>
</organism>
<evidence type="ECO:0000256" key="2">
    <source>
        <dbReference type="ARBA" id="ARBA00023242"/>
    </source>
</evidence>
<feature type="compositionally biased region" description="Basic residues" evidence="3">
    <location>
        <begin position="329"/>
        <end position="339"/>
    </location>
</feature>
<feature type="compositionally biased region" description="Basic and acidic residues" evidence="3">
    <location>
        <begin position="310"/>
        <end position="320"/>
    </location>
</feature>
<proteinExistence type="predicted"/>
<dbReference type="InParanoid" id="A0A6P7WWW5"/>
<dbReference type="GO" id="GO:0045766">
    <property type="term" value="P:positive regulation of angiogenesis"/>
    <property type="evidence" value="ECO:0007669"/>
    <property type="project" value="InterPro"/>
</dbReference>
<dbReference type="PANTHER" id="PTHR23251">
    <property type="entry name" value="LYSINE-RICH CEACAM1 CO-ISOLATED PROTEIN LYRIC PROTEIN"/>
    <property type="match status" value="1"/>
</dbReference>
<sequence>MAAGWQDELAVQAKAVAARMRELLGSGLGLLQNELGLDLGLDPQRLSAWLLFLMPVLCLLGLAMFWAAACSGRKRSRAAPGEEEEEEAVATADKAMKSPKADELRKKPKKKIMEKIKQQPNGRPHLDLSEEEILSVNRKEILKQSLDAEKKNEKSKKSKKGQMQYSRGEDTSEVWIFHKEDLQELISLVYSMLHFEDEQLEVPVTTPWSTVDGRMNAPEQTSASFASLGLNPSVSGTVSETVSQTSTSDIQWDISCNPPHIDDEWSGPNGLDSADPGSDWNAPVEAWGNWVEEETTACPQPEEPISDVQKVSEDEKERESALQSSTSSKSKKKKKKKKKQIEETSSPMQDPEDVDREVGDDVQEDNSHVQTQQEIIFPMKTISTSEPAEPEEEEPTLAVFTEPSVKVLSIPEQISSQVPQMLQETDVSHSNKQNSVPPSSQIKSEESWESPKQIKKKKKARRET</sequence>
<keyword evidence="4" id="KW-0812">Transmembrane</keyword>
<dbReference type="RefSeq" id="XP_030045636.1">
    <property type="nucleotide sequence ID" value="XM_030189776.1"/>
</dbReference>
<evidence type="ECO:0000256" key="4">
    <source>
        <dbReference type="SAM" id="Phobius"/>
    </source>
</evidence>
<feature type="region of interest" description="Disordered" evidence="3">
    <location>
        <begin position="257"/>
        <end position="399"/>
    </location>
</feature>
<accession>A0A6P7WWW5</accession>
<dbReference type="GO" id="GO:0043066">
    <property type="term" value="P:negative regulation of apoptotic process"/>
    <property type="evidence" value="ECO:0007669"/>
    <property type="project" value="InterPro"/>
</dbReference>
<protein>
    <submittedName>
        <fullName evidence="6">Protein LYRIC</fullName>
    </submittedName>
</protein>
<feature type="compositionally biased region" description="Acidic residues" evidence="3">
    <location>
        <begin position="350"/>
        <end position="364"/>
    </location>
</feature>
<evidence type="ECO:0000256" key="3">
    <source>
        <dbReference type="SAM" id="MobiDB-lite"/>
    </source>
</evidence>
<feature type="region of interest" description="Disordered" evidence="3">
    <location>
        <begin position="145"/>
        <end position="165"/>
    </location>
</feature>
<evidence type="ECO:0000313" key="5">
    <source>
        <dbReference type="Proteomes" id="UP000515156"/>
    </source>
</evidence>
<dbReference type="PANTHER" id="PTHR23251:SF0">
    <property type="entry name" value="PROTEIN LYRIC"/>
    <property type="match status" value="1"/>
</dbReference>
<keyword evidence="5" id="KW-1185">Reference proteome</keyword>
<comment type="subcellular location">
    <subcellularLocation>
        <location evidence="1">Nucleus</location>
    </subcellularLocation>
</comment>
<feature type="transmembrane region" description="Helical" evidence="4">
    <location>
        <begin position="46"/>
        <end position="68"/>
    </location>
</feature>
<feature type="compositionally biased region" description="Polar residues" evidence="3">
    <location>
        <begin position="417"/>
        <end position="442"/>
    </location>
</feature>
<keyword evidence="4" id="KW-0472">Membrane</keyword>
<keyword evidence="4" id="KW-1133">Transmembrane helix</keyword>
<dbReference type="GeneID" id="115459931"/>
<dbReference type="InterPro" id="IPR052305">
    <property type="entry name" value="TransReg_TumorExp"/>
</dbReference>
<feature type="region of interest" description="Disordered" evidence="3">
    <location>
        <begin position="417"/>
        <end position="464"/>
    </location>
</feature>
<dbReference type="KEGG" id="muo:115459931"/>
<evidence type="ECO:0000313" key="6">
    <source>
        <dbReference type="RefSeq" id="XP_030045636.1"/>
    </source>
</evidence>
<evidence type="ECO:0000256" key="1">
    <source>
        <dbReference type="ARBA" id="ARBA00004123"/>
    </source>
</evidence>
<gene>
    <name evidence="6" type="primary">MTDH</name>
</gene>
<dbReference type="GO" id="GO:0043123">
    <property type="term" value="P:positive regulation of canonical NF-kappaB signal transduction"/>
    <property type="evidence" value="ECO:0007669"/>
    <property type="project" value="InterPro"/>
</dbReference>
<dbReference type="FunCoup" id="A0A6P7WWW5">
    <property type="interactions" value="2816"/>
</dbReference>
<feature type="compositionally biased region" description="Basic residues" evidence="3">
    <location>
        <begin position="453"/>
        <end position="464"/>
    </location>
</feature>
<dbReference type="GO" id="GO:0003712">
    <property type="term" value="F:transcription coregulator activity"/>
    <property type="evidence" value="ECO:0007669"/>
    <property type="project" value="TreeGrafter"/>
</dbReference>
<reference evidence="6" key="1">
    <citation type="submission" date="2025-08" db="UniProtKB">
        <authorList>
            <consortium name="RefSeq"/>
        </authorList>
    </citation>
    <scope>IDENTIFICATION</scope>
</reference>
<dbReference type="Pfam" id="PF15686">
    <property type="entry name" value="LYRIC"/>
    <property type="match status" value="2"/>
</dbReference>
<feature type="region of interest" description="Disordered" evidence="3">
    <location>
        <begin position="75"/>
        <end position="110"/>
    </location>
</feature>
<dbReference type="InterPro" id="IPR031402">
    <property type="entry name" value="LYRIC"/>
</dbReference>